<dbReference type="EMBL" id="JAINUF010000013">
    <property type="protein sequence ID" value="KAJ8343827.1"/>
    <property type="molecule type" value="Genomic_DNA"/>
</dbReference>
<comment type="caution">
    <text evidence="1">The sequence shown here is derived from an EMBL/GenBank/DDBJ whole genome shotgun (WGS) entry which is preliminary data.</text>
</comment>
<accession>A0A9Q1ILA5</accession>
<reference evidence="1" key="1">
    <citation type="journal article" date="2023" name="Science">
        <title>Genome structures resolve the early diversification of teleost fishes.</title>
        <authorList>
            <person name="Parey E."/>
            <person name="Louis A."/>
            <person name="Montfort J."/>
            <person name="Bouchez O."/>
            <person name="Roques C."/>
            <person name="Iampietro C."/>
            <person name="Lluch J."/>
            <person name="Castinel A."/>
            <person name="Donnadieu C."/>
            <person name="Desvignes T."/>
            <person name="Floi Bucao C."/>
            <person name="Jouanno E."/>
            <person name="Wen M."/>
            <person name="Mejri S."/>
            <person name="Dirks R."/>
            <person name="Jansen H."/>
            <person name="Henkel C."/>
            <person name="Chen W.J."/>
            <person name="Zahm M."/>
            <person name="Cabau C."/>
            <person name="Klopp C."/>
            <person name="Thompson A.W."/>
            <person name="Robinson-Rechavi M."/>
            <person name="Braasch I."/>
            <person name="Lecointre G."/>
            <person name="Bobe J."/>
            <person name="Postlethwait J.H."/>
            <person name="Berthelot C."/>
            <person name="Roest Crollius H."/>
            <person name="Guiguen Y."/>
        </authorList>
    </citation>
    <scope>NUCLEOTIDE SEQUENCE</scope>
    <source>
        <strain evidence="1">WJC10195</strain>
    </source>
</reference>
<dbReference type="AlphaFoldDB" id="A0A9Q1ILA5"/>
<sequence>MTVGSPALTCARKCCWSLPNAHYRFVPFRSDSRMQTGLAEHAKKSGDLGTLKAQHLLRLPPSDSLLPALVPKHICTGVAQAPLMKLPCTPPRQSQRPSVSQDRLFGWALPGAQRYTMALSSLSYLDSTCWMRGVSSSSNQLMHELSIKQAGNL</sequence>
<gene>
    <name evidence="1" type="ORF">SKAU_G00311560</name>
</gene>
<name>A0A9Q1ILA5_SYNKA</name>
<keyword evidence="2" id="KW-1185">Reference proteome</keyword>
<proteinExistence type="predicted"/>
<evidence type="ECO:0000313" key="2">
    <source>
        <dbReference type="Proteomes" id="UP001152622"/>
    </source>
</evidence>
<protein>
    <submittedName>
        <fullName evidence="1">Uncharacterized protein</fullName>
    </submittedName>
</protein>
<dbReference type="Proteomes" id="UP001152622">
    <property type="component" value="Chromosome 13"/>
</dbReference>
<evidence type="ECO:0000313" key="1">
    <source>
        <dbReference type="EMBL" id="KAJ8343827.1"/>
    </source>
</evidence>
<organism evidence="1 2">
    <name type="scientific">Synaphobranchus kaupii</name>
    <name type="common">Kaup's arrowtooth eel</name>
    <dbReference type="NCBI Taxonomy" id="118154"/>
    <lineage>
        <taxon>Eukaryota</taxon>
        <taxon>Metazoa</taxon>
        <taxon>Chordata</taxon>
        <taxon>Craniata</taxon>
        <taxon>Vertebrata</taxon>
        <taxon>Euteleostomi</taxon>
        <taxon>Actinopterygii</taxon>
        <taxon>Neopterygii</taxon>
        <taxon>Teleostei</taxon>
        <taxon>Anguilliformes</taxon>
        <taxon>Synaphobranchidae</taxon>
        <taxon>Synaphobranchus</taxon>
    </lineage>
</organism>